<dbReference type="EMBL" id="JAWDGP010003252">
    <property type="protein sequence ID" value="KAK3776013.1"/>
    <property type="molecule type" value="Genomic_DNA"/>
</dbReference>
<evidence type="ECO:0000256" key="1">
    <source>
        <dbReference type="SAM" id="SignalP"/>
    </source>
</evidence>
<reference evidence="2" key="1">
    <citation type="journal article" date="2023" name="G3 (Bethesda)">
        <title>A reference genome for the long-term kleptoplast-retaining sea slug Elysia crispata morphotype clarki.</title>
        <authorList>
            <person name="Eastman K.E."/>
            <person name="Pendleton A.L."/>
            <person name="Shaikh M.A."/>
            <person name="Suttiyut T."/>
            <person name="Ogas R."/>
            <person name="Tomko P."/>
            <person name="Gavelis G."/>
            <person name="Widhalm J.R."/>
            <person name="Wisecaver J.H."/>
        </authorList>
    </citation>
    <scope>NUCLEOTIDE SEQUENCE</scope>
    <source>
        <strain evidence="2">ECLA1</strain>
    </source>
</reference>
<gene>
    <name evidence="2" type="ORF">RRG08_044397</name>
</gene>
<feature type="chain" id="PRO_5042256330" evidence="1">
    <location>
        <begin position="20"/>
        <end position="108"/>
    </location>
</feature>
<accession>A0AAE0ZVC4</accession>
<feature type="signal peptide" evidence="1">
    <location>
        <begin position="1"/>
        <end position="19"/>
    </location>
</feature>
<keyword evidence="1" id="KW-0732">Signal</keyword>
<evidence type="ECO:0000313" key="3">
    <source>
        <dbReference type="Proteomes" id="UP001283361"/>
    </source>
</evidence>
<dbReference type="Proteomes" id="UP001283361">
    <property type="component" value="Unassembled WGS sequence"/>
</dbReference>
<name>A0AAE0ZVC4_9GAST</name>
<sequence length="108" mass="11767">MKAWSVVALAAVAITVCSAQSPAANTVDPFISLLSTRPTASSPLRFWQRTANLELLFNKIGYITILEYLGCSPSRLPAPIHPVQHRALENGPILDFTNSSRSCFLPRA</sequence>
<dbReference type="AlphaFoldDB" id="A0AAE0ZVC4"/>
<protein>
    <submittedName>
        <fullName evidence="2">Uncharacterized protein</fullName>
    </submittedName>
</protein>
<keyword evidence="3" id="KW-1185">Reference proteome</keyword>
<evidence type="ECO:0000313" key="2">
    <source>
        <dbReference type="EMBL" id="KAK3776013.1"/>
    </source>
</evidence>
<proteinExistence type="predicted"/>
<organism evidence="2 3">
    <name type="scientific">Elysia crispata</name>
    <name type="common">lettuce slug</name>
    <dbReference type="NCBI Taxonomy" id="231223"/>
    <lineage>
        <taxon>Eukaryota</taxon>
        <taxon>Metazoa</taxon>
        <taxon>Spiralia</taxon>
        <taxon>Lophotrochozoa</taxon>
        <taxon>Mollusca</taxon>
        <taxon>Gastropoda</taxon>
        <taxon>Heterobranchia</taxon>
        <taxon>Euthyneura</taxon>
        <taxon>Panpulmonata</taxon>
        <taxon>Sacoglossa</taxon>
        <taxon>Placobranchoidea</taxon>
        <taxon>Plakobranchidae</taxon>
        <taxon>Elysia</taxon>
    </lineage>
</organism>
<comment type="caution">
    <text evidence="2">The sequence shown here is derived from an EMBL/GenBank/DDBJ whole genome shotgun (WGS) entry which is preliminary data.</text>
</comment>